<protein>
    <submittedName>
        <fullName evidence="1">Uncharacterized protein</fullName>
    </submittedName>
</protein>
<evidence type="ECO:0000313" key="1">
    <source>
        <dbReference type="EMBL" id="GBO17983.1"/>
    </source>
</evidence>
<sequence>MEEERDISSHDFFMVRSASQSDFFIVTVSFLSDGFTIVGATDVLLTTVGCNCGVWEIKVCVTEEFSTEEYERPGCGVLSITIFRACNRQNTTLFTSKSYIYAQLWISNM</sequence>
<reference evidence="1 2" key="1">
    <citation type="journal article" date="2019" name="Sci. Rep.">
        <title>Orb-weaving spider Araneus ventricosus genome elucidates the spidroin gene catalogue.</title>
        <authorList>
            <person name="Kono N."/>
            <person name="Nakamura H."/>
            <person name="Ohtoshi R."/>
            <person name="Moran D.A.P."/>
            <person name="Shinohara A."/>
            <person name="Yoshida Y."/>
            <person name="Fujiwara M."/>
            <person name="Mori M."/>
            <person name="Tomita M."/>
            <person name="Arakawa K."/>
        </authorList>
    </citation>
    <scope>NUCLEOTIDE SEQUENCE [LARGE SCALE GENOMIC DNA]</scope>
</reference>
<dbReference type="EMBL" id="BGPR01041671">
    <property type="protein sequence ID" value="GBO17983.1"/>
    <property type="molecule type" value="Genomic_DNA"/>
</dbReference>
<keyword evidence="2" id="KW-1185">Reference proteome</keyword>
<accession>A0A4Y2UYI7</accession>
<dbReference type="Proteomes" id="UP000499080">
    <property type="component" value="Unassembled WGS sequence"/>
</dbReference>
<gene>
    <name evidence="1" type="ORF">AVEN_137174_1</name>
</gene>
<name>A0A4Y2UYI7_ARAVE</name>
<evidence type="ECO:0000313" key="2">
    <source>
        <dbReference type="Proteomes" id="UP000499080"/>
    </source>
</evidence>
<proteinExistence type="predicted"/>
<comment type="caution">
    <text evidence="1">The sequence shown here is derived from an EMBL/GenBank/DDBJ whole genome shotgun (WGS) entry which is preliminary data.</text>
</comment>
<organism evidence="1 2">
    <name type="scientific">Araneus ventricosus</name>
    <name type="common">Orbweaver spider</name>
    <name type="synonym">Epeira ventricosa</name>
    <dbReference type="NCBI Taxonomy" id="182803"/>
    <lineage>
        <taxon>Eukaryota</taxon>
        <taxon>Metazoa</taxon>
        <taxon>Ecdysozoa</taxon>
        <taxon>Arthropoda</taxon>
        <taxon>Chelicerata</taxon>
        <taxon>Arachnida</taxon>
        <taxon>Araneae</taxon>
        <taxon>Araneomorphae</taxon>
        <taxon>Entelegynae</taxon>
        <taxon>Araneoidea</taxon>
        <taxon>Araneidae</taxon>
        <taxon>Araneus</taxon>
    </lineage>
</organism>
<dbReference type="AlphaFoldDB" id="A0A4Y2UYI7"/>